<evidence type="ECO:0000313" key="8">
    <source>
        <dbReference type="EMBL" id="EPY29042.1"/>
    </source>
</evidence>
<dbReference type="EMBL" id="ATMH01004754">
    <property type="protein sequence ID" value="EPY29042.1"/>
    <property type="molecule type" value="Genomic_DNA"/>
</dbReference>
<dbReference type="InterPro" id="IPR032675">
    <property type="entry name" value="LRR_dom_sf"/>
</dbReference>
<protein>
    <recommendedName>
        <fullName evidence="10">Dynein assembly factor 1, axonemal homolog</fullName>
    </recommendedName>
</protein>
<sequence>MQVPIEESSTNDATSSRHSTTNTSFSQNEAGNVGNDGPRTGDQPKLNVLTTDGIIKECIKQGFYRNPICNEKLYLHNKSYDVVAPTAFDLYTDVKVLWLEGNALRTLPIGGTFIQTRPPKNKYAYLDEEEEEEEEKTDLQAHVDPMQDLTNATAEDNETTTPPATDSAAKERLLAKKVEQERRQKIAVRAIKKELAVAAALLPEPHEIVDDTQKDAFSSLYPTVRQLYLHNNLFRAMPDLHRFQLLDSVHLGNNFFSAIVPFCPFWDQKMEAVVAQLQKEDDTATGEALAAETRKTVMESLLQHLLVPPPLPTATDVTVQPGGGDPAATTLVLATDAAEKQREALLQLYKKLTERCYTLCEHTPIAVEEGTGAIPAAIPTAQRCPCSTLRTLNLSNNRLSEFTDVLPLLAYHAITTLDLSNNQLHDGEGLLLVLEKLPRLLSLRLQGNPLTRTLRRYRQRILSHCKRLVYLDDRPVFEEERRLVTAWAKGGDAAVNKERACIKAENEAKQQKRLDDFRALLANARNAAADGPGSPHSSSGDAYIAAVTTDAALAAAGAGAGAVVYENQYHIQNANQNERRPSNNEDADDSPTSDDEEDDEDASSETAPHTTPAATADARMALVGEEAAVETNKAPNRVAYRERVLSSNRATAPITTAVRPDDDVDDGEEDDIYIPSS</sequence>
<reference evidence="8" key="2">
    <citation type="submission" date="2013-03" db="EMBL/GenBank/DDBJ databases">
        <authorList>
            <person name="Motta M.C.M."/>
            <person name="Martins A.C.A."/>
            <person name="Preta C.M.C.C."/>
            <person name="Silva R."/>
            <person name="de Souza S.S."/>
            <person name="Klein C.C."/>
            <person name="de Almeida L.G.P."/>
            <person name="Cunha O.L."/>
            <person name="Colabardini A.C."/>
            <person name="Lima B.A."/>
            <person name="Machado C.R."/>
            <person name="Soares C.M.A."/>
            <person name="de Menezes C.B.A."/>
            <person name="Bartolomeu D.C."/>
            <person name="Grisard E.C."/>
            <person name="Fantinatti-Garboggini F."/>
            <person name="Rodrigues-Luiz G.F."/>
            <person name="Wagner G."/>
            <person name="Goldman G.H."/>
            <person name="Fietto J.L.R."/>
            <person name="Ciapina L.P."/>
            <person name="Brocchi M."/>
            <person name="Elias M.C."/>
            <person name="Goldman M.H.S."/>
            <person name="Sagot M.-F."/>
            <person name="Pereira M."/>
            <person name="Stoco P.H."/>
            <person name="Teixeira S.M.R."/>
            <person name="de Mendonca-Neto R.P."/>
            <person name="Maciel T.E.F."/>
            <person name="Mendes T.A.O."/>
            <person name="Urmenyi T.P."/>
            <person name="Teixeira M.M.G."/>
            <person name="de Camargo E.F.P."/>
            <person name="de Sousa W."/>
            <person name="Schenkman S."/>
            <person name="de Vasconcelos A.T.R."/>
        </authorList>
    </citation>
    <scope>NUCLEOTIDE SEQUENCE</scope>
</reference>
<feature type="compositionally biased region" description="Acidic residues" evidence="6">
    <location>
        <begin position="585"/>
        <end position="603"/>
    </location>
</feature>
<feature type="compositionally biased region" description="Acidic residues" evidence="6">
    <location>
        <begin position="662"/>
        <end position="677"/>
    </location>
</feature>
<proteinExistence type="predicted"/>
<feature type="compositionally biased region" description="Polar residues" evidence="6">
    <location>
        <begin position="645"/>
        <end position="654"/>
    </location>
</feature>
<name>S9UE12_9TRYP</name>
<evidence type="ECO:0000256" key="4">
    <source>
        <dbReference type="ARBA" id="ARBA00023069"/>
    </source>
</evidence>
<accession>S9UE12</accession>
<reference evidence="8 9" key="1">
    <citation type="journal article" date="2013" name="PLoS ONE">
        <title>Predicting the Proteins of Angomonas deanei, Strigomonas culicis and Their Respective Endosymbionts Reveals New Aspects of the Trypanosomatidae Family.</title>
        <authorList>
            <person name="Motta M.C."/>
            <person name="Martins A.C."/>
            <person name="de Souza S.S."/>
            <person name="Catta-Preta C.M."/>
            <person name="Silva R."/>
            <person name="Klein C.C."/>
            <person name="de Almeida L.G."/>
            <person name="de Lima Cunha O."/>
            <person name="Ciapina L.P."/>
            <person name="Brocchi M."/>
            <person name="Colabardini A.C."/>
            <person name="de Araujo Lima B."/>
            <person name="Machado C.R."/>
            <person name="de Almeida Soares C.M."/>
            <person name="Probst C.M."/>
            <person name="de Menezes C.B."/>
            <person name="Thompson C.E."/>
            <person name="Bartholomeu D.C."/>
            <person name="Gradia D.F."/>
            <person name="Pavoni D.P."/>
            <person name="Grisard E.C."/>
            <person name="Fantinatti-Garboggini F."/>
            <person name="Marchini F.K."/>
            <person name="Rodrigues-Luiz G.F."/>
            <person name="Wagner G."/>
            <person name="Goldman G.H."/>
            <person name="Fietto J.L."/>
            <person name="Elias M.C."/>
            <person name="Goldman M.H."/>
            <person name="Sagot M.F."/>
            <person name="Pereira M."/>
            <person name="Stoco P.H."/>
            <person name="de Mendonca-Neto R.P."/>
            <person name="Teixeira S.M."/>
            <person name="Maciel T.E."/>
            <person name="de Oliveira Mendes T.A."/>
            <person name="Urmenyi T.P."/>
            <person name="de Souza W."/>
            <person name="Schenkman S."/>
            <person name="de Vasconcelos A.T."/>
        </authorList>
    </citation>
    <scope>NUCLEOTIDE SEQUENCE [LARGE SCALE GENOMIC DNA]</scope>
</reference>
<evidence type="ECO:0000313" key="7">
    <source>
        <dbReference type="EMBL" id="EPY27950.1"/>
    </source>
</evidence>
<keyword evidence="5" id="KW-0966">Cell projection</keyword>
<dbReference type="EMBL" id="ATMH01005387">
    <property type="protein sequence ID" value="EPY27950.1"/>
    <property type="molecule type" value="Genomic_DNA"/>
</dbReference>
<evidence type="ECO:0000313" key="9">
    <source>
        <dbReference type="Proteomes" id="UP000015354"/>
    </source>
</evidence>
<evidence type="ECO:0000256" key="3">
    <source>
        <dbReference type="ARBA" id="ARBA00022737"/>
    </source>
</evidence>
<feature type="region of interest" description="Disordered" evidence="6">
    <location>
        <begin position="643"/>
        <end position="677"/>
    </location>
</feature>
<keyword evidence="3" id="KW-0677">Repeat</keyword>
<dbReference type="OrthoDB" id="1904536at2759"/>
<feature type="region of interest" description="Disordered" evidence="6">
    <location>
        <begin position="574"/>
        <end position="618"/>
    </location>
</feature>
<comment type="caution">
    <text evidence="8">The sequence shown here is derived from an EMBL/GenBank/DDBJ whole genome shotgun (WGS) entry which is preliminary data.</text>
</comment>
<dbReference type="Gene3D" id="3.80.10.10">
    <property type="entry name" value="Ribonuclease Inhibitor"/>
    <property type="match status" value="1"/>
</dbReference>
<dbReference type="InterPro" id="IPR001611">
    <property type="entry name" value="Leu-rich_rpt"/>
</dbReference>
<gene>
    <name evidence="8" type="ORF">STCU_04754</name>
    <name evidence="7" type="ORF">STCU_05387</name>
</gene>
<feature type="region of interest" description="Disordered" evidence="6">
    <location>
        <begin position="1"/>
        <end position="45"/>
    </location>
</feature>
<feature type="compositionally biased region" description="Polar residues" evidence="6">
    <location>
        <begin position="7"/>
        <end position="30"/>
    </location>
</feature>
<keyword evidence="9" id="KW-1185">Reference proteome</keyword>
<evidence type="ECO:0000256" key="6">
    <source>
        <dbReference type="SAM" id="MobiDB-lite"/>
    </source>
</evidence>
<keyword evidence="4" id="KW-0969">Cilium</keyword>
<dbReference type="PANTHER" id="PTHR45973">
    <property type="entry name" value="PROTEIN PHOSPHATASE 1 REGULATORY SUBUNIT SDS22-RELATED"/>
    <property type="match status" value="1"/>
</dbReference>
<evidence type="ECO:0000256" key="1">
    <source>
        <dbReference type="ARBA" id="ARBA00004138"/>
    </source>
</evidence>
<dbReference type="InterPro" id="IPR050576">
    <property type="entry name" value="Cilia_flagella_integrity"/>
</dbReference>
<evidence type="ECO:0000256" key="2">
    <source>
        <dbReference type="ARBA" id="ARBA00022614"/>
    </source>
</evidence>
<organism evidence="8 9">
    <name type="scientific">Strigomonas culicis</name>
    <dbReference type="NCBI Taxonomy" id="28005"/>
    <lineage>
        <taxon>Eukaryota</taxon>
        <taxon>Discoba</taxon>
        <taxon>Euglenozoa</taxon>
        <taxon>Kinetoplastea</taxon>
        <taxon>Metakinetoplastina</taxon>
        <taxon>Trypanosomatida</taxon>
        <taxon>Trypanosomatidae</taxon>
        <taxon>Strigomonadinae</taxon>
        <taxon>Strigomonas</taxon>
    </lineage>
</organism>
<evidence type="ECO:0008006" key="10">
    <source>
        <dbReference type="Google" id="ProtNLM"/>
    </source>
</evidence>
<comment type="subcellular location">
    <subcellularLocation>
        <location evidence="1">Cell projection</location>
        <location evidence="1">Cilium</location>
    </subcellularLocation>
</comment>
<dbReference type="AlphaFoldDB" id="S9UE12"/>
<evidence type="ECO:0000256" key="5">
    <source>
        <dbReference type="ARBA" id="ARBA00023273"/>
    </source>
</evidence>
<keyword evidence="2" id="KW-0433">Leucine-rich repeat</keyword>
<feature type="compositionally biased region" description="Low complexity" evidence="6">
    <location>
        <begin position="604"/>
        <end position="616"/>
    </location>
</feature>
<dbReference type="Pfam" id="PF00560">
    <property type="entry name" value="LRR_1"/>
    <property type="match status" value="1"/>
</dbReference>
<dbReference type="PANTHER" id="PTHR45973:SF9">
    <property type="entry name" value="LEUCINE-RICH REPEAT-CONTAINING PROTEIN 46"/>
    <property type="match status" value="1"/>
</dbReference>
<dbReference type="SUPFAM" id="SSF52058">
    <property type="entry name" value="L domain-like"/>
    <property type="match status" value="1"/>
</dbReference>
<dbReference type="PROSITE" id="PS51450">
    <property type="entry name" value="LRR"/>
    <property type="match status" value="1"/>
</dbReference>
<dbReference type="Proteomes" id="UP000015354">
    <property type="component" value="Unassembled WGS sequence"/>
</dbReference>